<evidence type="ECO:0000313" key="3">
    <source>
        <dbReference type="Proteomes" id="UP000595437"/>
    </source>
</evidence>
<accession>A0A7T8KHX2</accession>
<sequence>MDRKKLQMGPLSEEIKSEEGKLKKLEEEVSKLTARIEEKKAKALKTLNRAQEYCLELEKLTGSRRVGEELKAQWEEAGVPEDVDRIEEDLDGLQAESACIGNINRSVVEEYLRLKDSVSSLEESIASKVRIHPRSKRI</sequence>
<dbReference type="AlphaFoldDB" id="A0A7T8KHX2"/>
<feature type="coiled-coil region" evidence="1">
    <location>
        <begin position="8"/>
        <end position="42"/>
    </location>
</feature>
<evidence type="ECO:0000256" key="1">
    <source>
        <dbReference type="SAM" id="Coils"/>
    </source>
</evidence>
<protein>
    <submittedName>
        <fullName evidence="2">Uncharacterized protein</fullName>
    </submittedName>
</protein>
<keyword evidence="1" id="KW-0175">Coiled coil</keyword>
<keyword evidence="3" id="KW-1185">Reference proteome</keyword>
<dbReference type="Proteomes" id="UP000595437">
    <property type="component" value="Chromosome 1"/>
</dbReference>
<evidence type="ECO:0000313" key="2">
    <source>
        <dbReference type="EMBL" id="QQP56263.1"/>
    </source>
</evidence>
<gene>
    <name evidence="2" type="ORF">FKW44_000863</name>
</gene>
<dbReference type="OrthoDB" id="10254973at2759"/>
<organism evidence="2 3">
    <name type="scientific">Caligus rogercresseyi</name>
    <name type="common">Sea louse</name>
    <dbReference type="NCBI Taxonomy" id="217165"/>
    <lineage>
        <taxon>Eukaryota</taxon>
        <taxon>Metazoa</taxon>
        <taxon>Ecdysozoa</taxon>
        <taxon>Arthropoda</taxon>
        <taxon>Crustacea</taxon>
        <taxon>Multicrustacea</taxon>
        <taxon>Hexanauplia</taxon>
        <taxon>Copepoda</taxon>
        <taxon>Siphonostomatoida</taxon>
        <taxon>Caligidae</taxon>
        <taxon>Caligus</taxon>
    </lineage>
</organism>
<name>A0A7T8KHX2_CALRO</name>
<dbReference type="EMBL" id="CP045890">
    <property type="protein sequence ID" value="QQP56263.1"/>
    <property type="molecule type" value="Genomic_DNA"/>
</dbReference>
<reference evidence="3" key="1">
    <citation type="submission" date="2021-01" db="EMBL/GenBank/DDBJ databases">
        <title>Caligus Genome Assembly.</title>
        <authorList>
            <person name="Gallardo-Escarate C."/>
        </authorList>
    </citation>
    <scope>NUCLEOTIDE SEQUENCE [LARGE SCALE GENOMIC DNA]</scope>
</reference>
<proteinExistence type="predicted"/>